<evidence type="ECO:0000313" key="9">
    <source>
        <dbReference type="EMBL" id="HIS71011.1"/>
    </source>
</evidence>
<dbReference type="SUPFAM" id="SSF53927">
    <property type="entry name" value="Cytidine deaminase-like"/>
    <property type="match status" value="1"/>
</dbReference>
<comment type="catalytic activity">
    <reaction evidence="6 7">
        <text>adenosine(34) in tRNA + H2O + H(+) = inosine(34) in tRNA + NH4(+)</text>
        <dbReference type="Rhea" id="RHEA:43168"/>
        <dbReference type="Rhea" id="RHEA-COMP:10373"/>
        <dbReference type="Rhea" id="RHEA-COMP:10374"/>
        <dbReference type="ChEBI" id="CHEBI:15377"/>
        <dbReference type="ChEBI" id="CHEBI:15378"/>
        <dbReference type="ChEBI" id="CHEBI:28938"/>
        <dbReference type="ChEBI" id="CHEBI:74411"/>
        <dbReference type="ChEBI" id="CHEBI:82852"/>
        <dbReference type="EC" id="3.5.4.33"/>
    </reaction>
</comment>
<dbReference type="GO" id="GO:0002100">
    <property type="term" value="P:tRNA wobble adenosine to inosine editing"/>
    <property type="evidence" value="ECO:0007669"/>
    <property type="project" value="UniProtKB-UniRule"/>
</dbReference>
<dbReference type="InterPro" id="IPR016193">
    <property type="entry name" value="Cytidine_deaminase-like"/>
</dbReference>
<dbReference type="EMBL" id="DVJI01000012">
    <property type="protein sequence ID" value="HIS71011.1"/>
    <property type="molecule type" value="Genomic_DNA"/>
</dbReference>
<comment type="similarity">
    <text evidence="1">Belongs to the cytidine and deoxycytidylate deaminase family. ADAT2 subfamily.</text>
</comment>
<dbReference type="GO" id="GO:0052717">
    <property type="term" value="F:tRNA-specific adenosine-34 deaminase activity"/>
    <property type="evidence" value="ECO:0007669"/>
    <property type="project" value="UniProtKB-UniRule"/>
</dbReference>
<gene>
    <name evidence="7" type="primary">tadA</name>
    <name evidence="9" type="ORF">IAD02_03435</name>
</gene>
<organism evidence="9 10">
    <name type="scientific">Candidatus Enterousia intestinigallinarum</name>
    <dbReference type="NCBI Taxonomy" id="2840790"/>
    <lineage>
        <taxon>Bacteria</taxon>
        <taxon>Pseudomonadati</taxon>
        <taxon>Pseudomonadota</taxon>
        <taxon>Alphaproteobacteria</taxon>
        <taxon>Candidatus Enterousia</taxon>
    </lineage>
</organism>
<dbReference type="CDD" id="cd01285">
    <property type="entry name" value="nucleoside_deaminase"/>
    <property type="match status" value="1"/>
</dbReference>
<feature type="binding site" evidence="7">
    <location>
        <position position="79"/>
    </location>
    <ligand>
        <name>Zn(2+)</name>
        <dbReference type="ChEBI" id="CHEBI:29105"/>
        <note>catalytic</note>
    </ligand>
</feature>
<dbReference type="Proteomes" id="UP000886742">
    <property type="component" value="Unassembled WGS sequence"/>
</dbReference>
<keyword evidence="2 7" id="KW-0819">tRNA processing</keyword>
<evidence type="ECO:0000313" key="10">
    <source>
        <dbReference type="Proteomes" id="UP000886742"/>
    </source>
</evidence>
<feature type="binding site" evidence="7">
    <location>
        <position position="82"/>
    </location>
    <ligand>
        <name>Zn(2+)</name>
        <dbReference type="ChEBI" id="CHEBI:29105"/>
        <note>catalytic</note>
    </ligand>
</feature>
<comment type="subunit">
    <text evidence="7">Homodimer.</text>
</comment>
<evidence type="ECO:0000256" key="6">
    <source>
        <dbReference type="ARBA" id="ARBA00048045"/>
    </source>
</evidence>
<dbReference type="InterPro" id="IPR028883">
    <property type="entry name" value="tRNA_aden_deaminase"/>
</dbReference>
<accession>A0A9D1FG94</accession>
<dbReference type="PROSITE" id="PS00903">
    <property type="entry name" value="CYT_DCMP_DEAMINASES_1"/>
    <property type="match status" value="1"/>
</dbReference>
<dbReference type="InterPro" id="IPR016192">
    <property type="entry name" value="APOBEC/CMP_deaminase_Zn-bd"/>
</dbReference>
<comment type="caution">
    <text evidence="9">The sequence shown here is derived from an EMBL/GenBank/DDBJ whole genome shotgun (WGS) entry which is preliminary data.</text>
</comment>
<name>A0A9D1FG94_9PROT</name>
<comment type="cofactor">
    <cofactor evidence="7">
        <name>Zn(2+)</name>
        <dbReference type="ChEBI" id="CHEBI:29105"/>
    </cofactor>
    <text evidence="7">Binds 1 zinc ion per subunit.</text>
</comment>
<dbReference type="Gene3D" id="3.40.140.10">
    <property type="entry name" value="Cytidine Deaminase, domain 2"/>
    <property type="match status" value="1"/>
</dbReference>
<sequence>MRFMKQAINLAIRAKSHDDVPIGAVIVRDGQIIARGENRVQKCKNPILHAEIVAINRACKKLGTKILDDCDIYVTLEPCAMCATAISLARIRGVYYAATDEKGGGVAHNAKIYETDRHLWRPTVTQVPEYAAESATLLREFFAARRKNKNGE</sequence>
<protein>
    <recommendedName>
        <fullName evidence="7">tRNA-specific adenosine deaminase</fullName>
        <ecNumber evidence="7">3.5.4.33</ecNumber>
    </recommendedName>
</protein>
<reference evidence="9" key="1">
    <citation type="submission" date="2020-10" db="EMBL/GenBank/DDBJ databases">
        <authorList>
            <person name="Gilroy R."/>
        </authorList>
    </citation>
    <scope>NUCLEOTIDE SEQUENCE</scope>
    <source>
        <strain evidence="9">ChiGjej3B3-5194</strain>
    </source>
</reference>
<comment type="function">
    <text evidence="7">Catalyzes the deamination of adenosine to inosine at the wobble position 34 of tRNA(Arg2).</text>
</comment>
<keyword evidence="3 7" id="KW-0479">Metal-binding</keyword>
<evidence type="ECO:0000256" key="4">
    <source>
        <dbReference type="ARBA" id="ARBA00022801"/>
    </source>
</evidence>
<dbReference type="InterPro" id="IPR002125">
    <property type="entry name" value="CMP_dCMP_dom"/>
</dbReference>
<evidence type="ECO:0000256" key="7">
    <source>
        <dbReference type="HAMAP-Rule" id="MF_00972"/>
    </source>
</evidence>
<dbReference type="PANTHER" id="PTHR11079:SF179">
    <property type="entry name" value="TRNA(ADENINE(34)) DEAMINASE, CHLOROPLASTIC"/>
    <property type="match status" value="1"/>
</dbReference>
<keyword evidence="4 7" id="KW-0378">Hydrolase</keyword>
<dbReference type="GO" id="GO:0008270">
    <property type="term" value="F:zinc ion binding"/>
    <property type="evidence" value="ECO:0007669"/>
    <property type="project" value="UniProtKB-UniRule"/>
</dbReference>
<evidence type="ECO:0000256" key="2">
    <source>
        <dbReference type="ARBA" id="ARBA00022694"/>
    </source>
</evidence>
<proteinExistence type="inferred from homology"/>
<dbReference type="PROSITE" id="PS51747">
    <property type="entry name" value="CYT_DCMP_DEAMINASES_2"/>
    <property type="match status" value="1"/>
</dbReference>
<feature type="domain" description="CMP/dCMP-type deaminase" evidence="8">
    <location>
        <begin position="1"/>
        <end position="107"/>
    </location>
</feature>
<dbReference type="EC" id="3.5.4.33" evidence="7"/>
<feature type="binding site" evidence="7">
    <location>
        <position position="49"/>
    </location>
    <ligand>
        <name>Zn(2+)</name>
        <dbReference type="ChEBI" id="CHEBI:29105"/>
        <note>catalytic</note>
    </ligand>
</feature>
<evidence type="ECO:0000256" key="3">
    <source>
        <dbReference type="ARBA" id="ARBA00022723"/>
    </source>
</evidence>
<evidence type="ECO:0000259" key="8">
    <source>
        <dbReference type="PROSITE" id="PS51747"/>
    </source>
</evidence>
<keyword evidence="5 7" id="KW-0862">Zinc</keyword>
<feature type="active site" description="Proton donor" evidence="7">
    <location>
        <position position="51"/>
    </location>
</feature>
<dbReference type="HAMAP" id="MF_00972">
    <property type="entry name" value="tRNA_aden_deaminase"/>
    <property type="match status" value="1"/>
</dbReference>
<evidence type="ECO:0000256" key="1">
    <source>
        <dbReference type="ARBA" id="ARBA00010669"/>
    </source>
</evidence>
<dbReference type="Pfam" id="PF00383">
    <property type="entry name" value="dCMP_cyt_deam_1"/>
    <property type="match status" value="1"/>
</dbReference>
<dbReference type="AlphaFoldDB" id="A0A9D1FG94"/>
<reference evidence="9" key="2">
    <citation type="journal article" date="2021" name="PeerJ">
        <title>Extensive microbial diversity within the chicken gut microbiome revealed by metagenomics and culture.</title>
        <authorList>
            <person name="Gilroy R."/>
            <person name="Ravi A."/>
            <person name="Getino M."/>
            <person name="Pursley I."/>
            <person name="Horton D.L."/>
            <person name="Alikhan N.F."/>
            <person name="Baker D."/>
            <person name="Gharbi K."/>
            <person name="Hall N."/>
            <person name="Watson M."/>
            <person name="Adriaenssens E.M."/>
            <person name="Foster-Nyarko E."/>
            <person name="Jarju S."/>
            <person name="Secka A."/>
            <person name="Antonio M."/>
            <person name="Oren A."/>
            <person name="Chaudhuri R.R."/>
            <person name="La Ragione R."/>
            <person name="Hildebrand F."/>
            <person name="Pallen M.J."/>
        </authorList>
    </citation>
    <scope>NUCLEOTIDE SEQUENCE</scope>
    <source>
        <strain evidence="9">ChiGjej3B3-5194</strain>
    </source>
</reference>
<evidence type="ECO:0000256" key="5">
    <source>
        <dbReference type="ARBA" id="ARBA00022833"/>
    </source>
</evidence>
<dbReference type="PANTHER" id="PTHR11079">
    <property type="entry name" value="CYTOSINE DEAMINASE FAMILY MEMBER"/>
    <property type="match status" value="1"/>
</dbReference>